<dbReference type="InterPro" id="IPR012678">
    <property type="entry name" value="Ribosomal_uL23/eL15/eS24_sf"/>
</dbReference>
<dbReference type="GO" id="GO:0006412">
    <property type="term" value="P:translation"/>
    <property type="evidence" value="ECO:0007669"/>
    <property type="project" value="InterPro"/>
</dbReference>
<dbReference type="AlphaFoldDB" id="A0A0J9XDC3"/>
<dbReference type="InterPro" id="IPR012677">
    <property type="entry name" value="Nucleotide-bd_a/b_plait_sf"/>
</dbReference>
<dbReference type="SUPFAM" id="SSF54189">
    <property type="entry name" value="Ribosomal proteins S24e, L23 and L15e"/>
    <property type="match status" value="1"/>
</dbReference>
<dbReference type="NCBIfam" id="NF011118">
    <property type="entry name" value="PRK14548.1"/>
    <property type="match status" value="1"/>
</dbReference>
<dbReference type="FunFam" id="3.30.70.330:FF:000035">
    <property type="entry name" value="60S ribosomal protein L23a"/>
    <property type="match status" value="1"/>
</dbReference>
<dbReference type="InterPro" id="IPR005633">
    <property type="entry name" value="Ribosomal_uL23_N"/>
</dbReference>
<gene>
    <name evidence="10" type="ORF">BN980_GECA10s03937g</name>
    <name evidence="11" type="ORF">DV451_004530</name>
</gene>
<evidence type="ECO:0000256" key="4">
    <source>
        <dbReference type="ARBA" id="ARBA00022980"/>
    </source>
</evidence>
<dbReference type="EMBL" id="QQZK01000135">
    <property type="protein sequence ID" value="KAF5095776.1"/>
    <property type="molecule type" value="Genomic_DNA"/>
</dbReference>
<organism evidence="10 12">
    <name type="scientific">Geotrichum candidum</name>
    <name type="common">Oospora lactis</name>
    <name type="synonym">Dipodascus geotrichum</name>
    <dbReference type="NCBI Taxonomy" id="1173061"/>
    <lineage>
        <taxon>Eukaryota</taxon>
        <taxon>Fungi</taxon>
        <taxon>Dikarya</taxon>
        <taxon>Ascomycota</taxon>
        <taxon>Saccharomycotina</taxon>
        <taxon>Dipodascomycetes</taxon>
        <taxon>Dipodascales</taxon>
        <taxon>Dipodascaceae</taxon>
        <taxon>Geotrichum</taxon>
    </lineage>
</organism>
<keyword evidence="4 8" id="KW-0689">Ribosomal protein</keyword>
<evidence type="ECO:0000313" key="12">
    <source>
        <dbReference type="Proteomes" id="UP000242525"/>
    </source>
</evidence>
<dbReference type="PANTHER" id="PTHR11620">
    <property type="entry name" value="60S RIBOSOMAL PROTEIN L23A"/>
    <property type="match status" value="1"/>
</dbReference>
<dbReference type="EMBL" id="CCBN010000010">
    <property type="protein sequence ID" value="CDO55358.1"/>
    <property type="molecule type" value="Genomic_DNA"/>
</dbReference>
<dbReference type="STRING" id="1173061.A0A0J9XDC3"/>
<keyword evidence="3" id="KW-0694">RNA-binding</keyword>
<keyword evidence="2" id="KW-0699">rRNA-binding</keyword>
<keyword evidence="12" id="KW-1185">Reference proteome</keyword>
<dbReference type="GO" id="GO:1990904">
    <property type="term" value="C:ribonucleoprotein complex"/>
    <property type="evidence" value="ECO:0007669"/>
    <property type="project" value="UniProtKB-KW"/>
</dbReference>
<dbReference type="InterPro" id="IPR001014">
    <property type="entry name" value="Ribosomal_uL23_CS"/>
</dbReference>
<evidence type="ECO:0000256" key="3">
    <source>
        <dbReference type="ARBA" id="ARBA00022884"/>
    </source>
</evidence>
<dbReference type="InterPro" id="IPR013025">
    <property type="entry name" value="Ribosomal_uL23-like"/>
</dbReference>
<evidence type="ECO:0000256" key="8">
    <source>
        <dbReference type="RuleBase" id="RU003934"/>
    </source>
</evidence>
<comment type="similarity">
    <text evidence="1 8">Belongs to the universal ribosomal protein uL23 family.</text>
</comment>
<dbReference type="GO" id="GO:0003735">
    <property type="term" value="F:structural constituent of ribosome"/>
    <property type="evidence" value="ECO:0007669"/>
    <property type="project" value="InterPro"/>
</dbReference>
<dbReference type="HAMAP" id="MF_01369_A">
    <property type="entry name" value="Ribosomal_uL23_A"/>
    <property type="match status" value="1"/>
</dbReference>
<evidence type="ECO:0000256" key="1">
    <source>
        <dbReference type="ARBA" id="ARBA00006700"/>
    </source>
</evidence>
<feature type="domain" description="Large ribosomal subunit protein uL23 N-terminal" evidence="9">
    <location>
        <begin position="7"/>
        <end position="56"/>
    </location>
</feature>
<evidence type="ECO:0000256" key="5">
    <source>
        <dbReference type="ARBA" id="ARBA00023274"/>
    </source>
</evidence>
<dbReference type="GO" id="GO:0019843">
    <property type="term" value="F:rRNA binding"/>
    <property type="evidence" value="ECO:0007669"/>
    <property type="project" value="UniProtKB-KW"/>
</dbReference>
<keyword evidence="5 8" id="KW-0687">Ribonucleoprotein</keyword>
<dbReference type="Pfam" id="PF03939">
    <property type="entry name" value="Ribosomal_L23eN"/>
    <property type="match status" value="1"/>
</dbReference>
<dbReference type="Proteomes" id="UP000750522">
    <property type="component" value="Unassembled WGS sequence"/>
</dbReference>
<name>A0A0J9XDC3_GEOCN</name>
<evidence type="ECO:0000256" key="6">
    <source>
        <dbReference type="ARBA" id="ARBA00044537"/>
    </source>
</evidence>
<dbReference type="Pfam" id="PF00276">
    <property type="entry name" value="Ribosomal_L23"/>
    <property type="match status" value="1"/>
</dbReference>
<reference evidence="11" key="2">
    <citation type="journal article" date="2020" name="Front. Microbiol.">
        <title>Phenotypic and Genetic Characterization of the Cheese Ripening Yeast Geotrichum candidum.</title>
        <authorList>
            <person name="Perkins V."/>
            <person name="Vignola S."/>
            <person name="Lessard M.H."/>
            <person name="Plante P.L."/>
            <person name="Corbeil J."/>
            <person name="Dugat-Bony E."/>
            <person name="Frenette M."/>
            <person name="Labrie S."/>
        </authorList>
    </citation>
    <scope>NUCLEOTIDE SEQUENCE</scope>
    <source>
        <strain evidence="11">LMA-70</strain>
    </source>
</reference>
<evidence type="ECO:0000256" key="7">
    <source>
        <dbReference type="ARBA" id="ARBA00075004"/>
    </source>
</evidence>
<protein>
    <recommendedName>
        <fullName evidence="6">Large ribosomal subunit protein uL23</fullName>
    </recommendedName>
    <alternativeName>
        <fullName evidence="7">60S ribosomal protein L25</fullName>
    </alternativeName>
</protein>
<dbReference type="OrthoDB" id="1267328at2759"/>
<accession>A0A0J9XDC3</accession>
<evidence type="ECO:0000256" key="2">
    <source>
        <dbReference type="ARBA" id="ARBA00022730"/>
    </source>
</evidence>
<proteinExistence type="inferred from homology"/>
<dbReference type="GO" id="GO:0005840">
    <property type="term" value="C:ribosome"/>
    <property type="evidence" value="ECO:0007669"/>
    <property type="project" value="UniProtKB-KW"/>
</dbReference>
<dbReference type="Gene3D" id="3.30.70.330">
    <property type="match status" value="1"/>
</dbReference>
<reference evidence="11" key="3">
    <citation type="submission" date="2020-01" db="EMBL/GenBank/DDBJ databases">
        <authorList>
            <person name="Perkins V."/>
            <person name="Lessard M.-H."/>
            <person name="Dugat-Bony E."/>
            <person name="Frenette M."/>
            <person name="Labrie S."/>
        </authorList>
    </citation>
    <scope>NUCLEOTIDE SEQUENCE</scope>
    <source>
        <strain evidence="11">LMA-70</strain>
    </source>
</reference>
<reference evidence="10 12" key="1">
    <citation type="submission" date="2014-03" db="EMBL/GenBank/DDBJ databases">
        <authorList>
            <person name="Casaregola S."/>
        </authorList>
    </citation>
    <scope>NUCLEOTIDE SEQUENCE [LARGE SCALE GENOMIC DNA]</scope>
    <source>
        <strain evidence="10 12">CLIB 918</strain>
    </source>
</reference>
<comment type="caution">
    <text evidence="10">The sequence shown here is derived from an EMBL/GenBank/DDBJ whole genome shotgun (WGS) entry which is preliminary data.</text>
</comment>
<evidence type="ECO:0000313" key="10">
    <source>
        <dbReference type="EMBL" id="CDO55358.1"/>
    </source>
</evidence>
<evidence type="ECO:0000259" key="9">
    <source>
        <dbReference type="Pfam" id="PF03939"/>
    </source>
</evidence>
<evidence type="ECO:0000313" key="11">
    <source>
        <dbReference type="EMBL" id="KAF5095776.1"/>
    </source>
</evidence>
<dbReference type="PROSITE" id="PS00050">
    <property type="entry name" value="RIBOSOMAL_L23"/>
    <property type="match status" value="1"/>
</dbReference>
<sequence length="145" mass="16255">MVPAKSTQKALNAKKAALKGVHQSKALKVRTNTSFRQPKTLSLPRAPKYQRKSVAHYPRLDEFKIIKNHVNSEVSIKKIEQNNTLVVTVDIKANKNQIKSAIKKLYDVEVAKVNTLIRPDGSKKAFVRLTPDHDALDVASRVGYI</sequence>
<dbReference type="Proteomes" id="UP000242525">
    <property type="component" value="Unassembled WGS sequence"/>
</dbReference>